<dbReference type="GO" id="GO:0048280">
    <property type="term" value="P:vesicle fusion with Golgi apparatus"/>
    <property type="evidence" value="ECO:0007669"/>
    <property type="project" value="InterPro"/>
</dbReference>
<dbReference type="InterPro" id="IPR016024">
    <property type="entry name" value="ARM-type_fold"/>
</dbReference>
<dbReference type="InterPro" id="IPR011989">
    <property type="entry name" value="ARM-like"/>
</dbReference>
<feature type="compositionally biased region" description="Basic and acidic residues" evidence="4">
    <location>
        <begin position="776"/>
        <end position="795"/>
    </location>
</feature>
<dbReference type="GO" id="GO:0005783">
    <property type="term" value="C:endoplasmic reticulum"/>
    <property type="evidence" value="ECO:0007669"/>
    <property type="project" value="TreeGrafter"/>
</dbReference>
<feature type="compositionally biased region" description="Basic and acidic residues" evidence="4">
    <location>
        <begin position="880"/>
        <end position="890"/>
    </location>
</feature>
<dbReference type="GO" id="GO:0005795">
    <property type="term" value="C:Golgi stack"/>
    <property type="evidence" value="ECO:0007669"/>
    <property type="project" value="TreeGrafter"/>
</dbReference>
<feature type="domain" description="Vesicle tethering protein Uso1/P115-like head" evidence="5">
    <location>
        <begin position="345"/>
        <end position="660"/>
    </location>
</feature>
<evidence type="ECO:0000256" key="4">
    <source>
        <dbReference type="SAM" id="MobiDB-lite"/>
    </source>
</evidence>
<feature type="region of interest" description="Disordered" evidence="4">
    <location>
        <begin position="831"/>
        <end position="942"/>
    </location>
</feature>
<evidence type="ECO:0000259" key="5">
    <source>
        <dbReference type="Pfam" id="PF04869"/>
    </source>
</evidence>
<feature type="compositionally biased region" description="Basic and acidic residues" evidence="4">
    <location>
        <begin position="907"/>
        <end position="922"/>
    </location>
</feature>
<dbReference type="InterPro" id="IPR006953">
    <property type="entry name" value="Vesicle_Uso1_P115_head"/>
</dbReference>
<dbReference type="PANTHER" id="PTHR10013:SF0">
    <property type="entry name" value="GENERAL VESICULAR TRANSPORT FACTOR P115"/>
    <property type="match status" value="1"/>
</dbReference>
<keyword evidence="2" id="KW-0333">Golgi apparatus</keyword>
<evidence type="ECO:0000256" key="1">
    <source>
        <dbReference type="ARBA" id="ARBA00004555"/>
    </source>
</evidence>
<dbReference type="InterPro" id="IPR006955">
    <property type="entry name" value="Uso1_p115_C"/>
</dbReference>
<evidence type="ECO:0000313" key="8">
    <source>
        <dbReference type="Proteomes" id="UP000799776"/>
    </source>
</evidence>
<protein>
    <submittedName>
        <fullName evidence="7">Intracellular protein transporter</fullName>
    </submittedName>
</protein>
<dbReference type="EMBL" id="ML978711">
    <property type="protein sequence ID" value="KAF2092019.1"/>
    <property type="molecule type" value="Genomic_DNA"/>
</dbReference>
<dbReference type="InterPro" id="IPR024095">
    <property type="entry name" value="Vesicle_P115"/>
</dbReference>
<dbReference type="PANTHER" id="PTHR10013">
    <property type="entry name" value="GENERAL VESICULAR TRANSPORT FACTOR P115"/>
    <property type="match status" value="1"/>
</dbReference>
<dbReference type="GO" id="GO:0006886">
    <property type="term" value="P:intracellular protein transport"/>
    <property type="evidence" value="ECO:0007669"/>
    <property type="project" value="InterPro"/>
</dbReference>
<dbReference type="Proteomes" id="UP000799776">
    <property type="component" value="Unassembled WGS sequence"/>
</dbReference>
<accession>A0A9P4M3N1</accession>
<sequence length="942" mass="105597">MSFVARALEAQAPAKQSATETINTLCSRLTNATLLEDRRAAILGLRSFAKEYPASVASGSLRGLISALTKDAEDVDTTKVVMETLLMLYNPDENSPEASEDISLWMADEFTQRQDNITLLLDRLEGTDFYSRRYSLKLLKSISNLRPERTQECILSAPLGLPRLVAVLDDPRDPVREAALDLLIDLTQSSMELQKIVAFQNAFEKIFNLIEADGSIRQGATTVQDSLALTANLIQYNASNQLAFRESGCVPKLAKLLSEGVRTPKPTTPGEQVWESPDKERNLYGLLGVLRMFLVNGSMGTPANQDAFQRHGMLQLALDLSFDNSASVHIRAQALYTCADMIRGNPGLQRVLGGSQVSFSANNNNSGEALQNGDSRIPVIEALLHMILESPTFPMFDARFAACECLKAYFYKNLETGPHFLGYAIQVHEGEEEDPVNVLTTLIKGPQVMQTGDSYRFWFASVIIFHLIFENTKFEDREAKRELMNVVEGNAEAGEDVVTCIQFMASNLIAALDRGEDERVTIGYLMVLCGWLFECADAVNDFLVEGSSFIPSLIRAAARTTTDQPIVRGLCAVLLGIIYEFSTKDSPEPFTRRKLQPVLLNELGRERYLDAIRQLRTHPLVRDFEVLPASAMPGSAPEVYFDTTFVDFLKDNFSRLSRAIDRDPGLEIVQQEAQGVDRDLVDSLRGELDQKIQALEKAKSDLLAMERHLNEEQAGHRKTQETSASELSRIRQINEGLHREHEADATKRDANHRAKIEGLENQHRQQLASINAQMEQRAREATGHAARSKEQTDREIAQLKRARTELEERSRKAETSLEAATKQLNELQSKHEHMTADLTSSQNQTKTLEERAQNAESSLEATSKQLKDLELRHSQTSADLSERDEKEEARGAAQQELDDMLMVLADLEEKRGRDKRRLRELGEEVSEGEDDDEEEEDEEDEK</sequence>
<keyword evidence="8" id="KW-1185">Reference proteome</keyword>
<feature type="compositionally biased region" description="Polar residues" evidence="4">
    <location>
        <begin position="854"/>
        <end position="864"/>
    </location>
</feature>
<dbReference type="Pfam" id="PF04871">
    <property type="entry name" value="Uso1_p115_C"/>
    <property type="match status" value="1"/>
</dbReference>
<keyword evidence="3" id="KW-0175">Coiled coil</keyword>
<dbReference type="GO" id="GO:0048211">
    <property type="term" value="P:Golgi vesicle docking"/>
    <property type="evidence" value="ECO:0007669"/>
    <property type="project" value="TreeGrafter"/>
</dbReference>
<proteinExistence type="predicted"/>
<reference evidence="7" key="1">
    <citation type="journal article" date="2020" name="Stud. Mycol.">
        <title>101 Dothideomycetes genomes: a test case for predicting lifestyles and emergence of pathogens.</title>
        <authorList>
            <person name="Haridas S."/>
            <person name="Albert R."/>
            <person name="Binder M."/>
            <person name="Bloem J."/>
            <person name="Labutti K."/>
            <person name="Salamov A."/>
            <person name="Andreopoulos B."/>
            <person name="Baker S."/>
            <person name="Barry K."/>
            <person name="Bills G."/>
            <person name="Bluhm B."/>
            <person name="Cannon C."/>
            <person name="Castanera R."/>
            <person name="Culley D."/>
            <person name="Daum C."/>
            <person name="Ezra D."/>
            <person name="Gonzalez J."/>
            <person name="Henrissat B."/>
            <person name="Kuo A."/>
            <person name="Liang C."/>
            <person name="Lipzen A."/>
            <person name="Lutzoni F."/>
            <person name="Magnuson J."/>
            <person name="Mondo S."/>
            <person name="Nolan M."/>
            <person name="Ohm R."/>
            <person name="Pangilinan J."/>
            <person name="Park H.-J."/>
            <person name="Ramirez L."/>
            <person name="Alfaro M."/>
            <person name="Sun H."/>
            <person name="Tritt A."/>
            <person name="Yoshinaga Y."/>
            <person name="Zwiers L.-H."/>
            <person name="Turgeon B."/>
            <person name="Goodwin S."/>
            <person name="Spatafora J."/>
            <person name="Crous P."/>
            <person name="Grigoriev I."/>
        </authorList>
    </citation>
    <scope>NUCLEOTIDE SEQUENCE</scope>
    <source>
        <strain evidence="7">CBS 121410</strain>
    </source>
</reference>
<evidence type="ECO:0000259" key="6">
    <source>
        <dbReference type="Pfam" id="PF04871"/>
    </source>
</evidence>
<dbReference type="FunFam" id="1.25.10.10:FF:000296">
    <property type="entry name" value="Related to transport protein USO1"/>
    <property type="match status" value="1"/>
</dbReference>
<evidence type="ECO:0000256" key="2">
    <source>
        <dbReference type="ARBA" id="ARBA00023034"/>
    </source>
</evidence>
<gene>
    <name evidence="7" type="ORF">K490DRAFT_32445</name>
</gene>
<feature type="region of interest" description="Disordered" evidence="4">
    <location>
        <begin position="773"/>
        <end position="795"/>
    </location>
</feature>
<feature type="compositionally biased region" description="Basic and acidic residues" evidence="4">
    <location>
        <begin position="709"/>
        <end position="720"/>
    </location>
</feature>
<comment type="caution">
    <text evidence="7">The sequence shown here is derived from an EMBL/GenBank/DDBJ whole genome shotgun (WGS) entry which is preliminary data.</text>
</comment>
<evidence type="ECO:0000256" key="3">
    <source>
        <dbReference type="ARBA" id="ARBA00023054"/>
    </source>
</evidence>
<feature type="compositionally biased region" description="Polar residues" evidence="4">
    <location>
        <begin position="837"/>
        <end position="846"/>
    </location>
</feature>
<organism evidence="7 8">
    <name type="scientific">Saccharata proteae CBS 121410</name>
    <dbReference type="NCBI Taxonomy" id="1314787"/>
    <lineage>
        <taxon>Eukaryota</taxon>
        <taxon>Fungi</taxon>
        <taxon>Dikarya</taxon>
        <taxon>Ascomycota</taxon>
        <taxon>Pezizomycotina</taxon>
        <taxon>Dothideomycetes</taxon>
        <taxon>Dothideomycetes incertae sedis</taxon>
        <taxon>Botryosphaeriales</taxon>
        <taxon>Saccharataceae</taxon>
        <taxon>Saccharata</taxon>
    </lineage>
</organism>
<dbReference type="AlphaFoldDB" id="A0A9P4M3N1"/>
<dbReference type="GO" id="GO:0006888">
    <property type="term" value="P:endoplasmic reticulum to Golgi vesicle-mediated transport"/>
    <property type="evidence" value="ECO:0007669"/>
    <property type="project" value="TreeGrafter"/>
</dbReference>
<feature type="domain" description="Uso1/p115-like vesicle tethering protein C-terminal" evidence="6">
    <location>
        <begin position="800"/>
        <end position="941"/>
    </location>
</feature>
<name>A0A9P4M3N1_9PEZI</name>
<feature type="compositionally biased region" description="Acidic residues" evidence="4">
    <location>
        <begin position="923"/>
        <end position="942"/>
    </location>
</feature>
<comment type="subcellular location">
    <subcellularLocation>
        <location evidence="1">Golgi apparatus</location>
    </subcellularLocation>
</comment>
<dbReference type="GO" id="GO:0012507">
    <property type="term" value="C:ER to Golgi transport vesicle membrane"/>
    <property type="evidence" value="ECO:0007669"/>
    <property type="project" value="TreeGrafter"/>
</dbReference>
<dbReference type="GO" id="GO:0000139">
    <property type="term" value="C:Golgi membrane"/>
    <property type="evidence" value="ECO:0007669"/>
    <property type="project" value="InterPro"/>
</dbReference>
<dbReference type="Gene3D" id="1.25.10.10">
    <property type="entry name" value="Leucine-rich Repeat Variant"/>
    <property type="match status" value="1"/>
</dbReference>
<feature type="region of interest" description="Disordered" evidence="4">
    <location>
        <begin position="709"/>
        <end position="728"/>
    </location>
</feature>
<dbReference type="SUPFAM" id="SSF48371">
    <property type="entry name" value="ARM repeat"/>
    <property type="match status" value="1"/>
</dbReference>
<dbReference type="Pfam" id="PF04869">
    <property type="entry name" value="Uso1_p115_head"/>
    <property type="match status" value="1"/>
</dbReference>
<evidence type="ECO:0000313" key="7">
    <source>
        <dbReference type="EMBL" id="KAF2092019.1"/>
    </source>
</evidence>
<dbReference type="OrthoDB" id="198977at2759"/>